<dbReference type="InterPro" id="IPR000515">
    <property type="entry name" value="MetI-like"/>
</dbReference>
<dbReference type="InterPro" id="IPR035906">
    <property type="entry name" value="MetI-like_sf"/>
</dbReference>
<sequence length="316" mass="34189">MGYTLRRCVLAALIVIVATGLLFAMIHVVPGDPARVALGPRASQDMLAAFRLKMGLDLPLWQQFLNFVSAAVQGDLGQEVLSNRPVLTILMEQLPHTLLLIVAGMIWSILLGIPLGTMAAARPGSLFDRVVGVLSVSFIAIPSFVVAIYTLLLFAVHLRWLPAVGAGQYDDPLSVIRHLILPSLAIGIGWVGYLARMVRASMLDVLSESHIRTARGLGLRERTVIYNYALRIAILPTITLLGIGIGQLISSAVFIEIVFARPGIGKLVYDAIIARNIPLVTGGLLLTTIFFVLANLVADLITGGLDPRVRDSYTRR</sequence>
<evidence type="ECO:0000313" key="11">
    <source>
        <dbReference type="EMBL" id="OYR08840.1"/>
    </source>
</evidence>
<dbReference type="InterPro" id="IPR045621">
    <property type="entry name" value="BPD_transp_1_N"/>
</dbReference>
<keyword evidence="7 9" id="KW-0472">Membrane</keyword>
<evidence type="ECO:0000256" key="8">
    <source>
        <dbReference type="ARBA" id="ARBA00025454"/>
    </source>
</evidence>
<comment type="function">
    <text evidence="8">Probably part of an ABC transporter complex that could be involved in peptide import. Probably responsible for the translocation of the substrate across the membrane.</text>
</comment>
<protein>
    <submittedName>
        <fullName evidence="11">Binding-protein-dependent transport system inner membrane component family protein</fullName>
    </submittedName>
</protein>
<dbReference type="CDD" id="cd06261">
    <property type="entry name" value="TM_PBP2"/>
    <property type="match status" value="1"/>
</dbReference>
<keyword evidence="3 9" id="KW-0813">Transport</keyword>
<feature type="transmembrane region" description="Helical" evidence="9">
    <location>
        <begin position="133"/>
        <end position="155"/>
    </location>
</feature>
<dbReference type="Pfam" id="PF00528">
    <property type="entry name" value="BPD_transp_1"/>
    <property type="match status" value="1"/>
</dbReference>
<dbReference type="GO" id="GO:0055085">
    <property type="term" value="P:transmembrane transport"/>
    <property type="evidence" value="ECO:0007669"/>
    <property type="project" value="InterPro"/>
</dbReference>
<dbReference type="PROSITE" id="PS50928">
    <property type="entry name" value="ABC_TM1"/>
    <property type="match status" value="1"/>
</dbReference>
<comment type="subcellular location">
    <subcellularLocation>
        <location evidence="1">Cell inner membrane</location>
        <topology evidence="1">Multi-pass membrane protein</topology>
    </subcellularLocation>
    <subcellularLocation>
        <location evidence="9">Cell membrane</location>
        <topology evidence="9">Multi-pass membrane protein</topology>
    </subcellularLocation>
</comment>
<dbReference type="SUPFAM" id="SSF161098">
    <property type="entry name" value="MetI-like"/>
    <property type="match status" value="1"/>
</dbReference>
<dbReference type="AlphaFoldDB" id="A0A256F286"/>
<comment type="caution">
    <text evidence="11">The sequence shown here is derived from an EMBL/GenBank/DDBJ whole genome shotgun (WGS) entry which is preliminary data.</text>
</comment>
<reference evidence="11 12" key="1">
    <citation type="submission" date="2017-07" db="EMBL/GenBank/DDBJ databases">
        <title>Phylogenetic study on the rhizospheric bacterium Ochrobactrum sp. A44.</title>
        <authorList>
            <person name="Krzyzanowska D.M."/>
            <person name="Ossowicki A."/>
            <person name="Rajewska M."/>
            <person name="Maciag T."/>
            <person name="Kaczynski Z."/>
            <person name="Czerwicka M."/>
            <person name="Jafra S."/>
        </authorList>
    </citation>
    <scope>NUCLEOTIDE SEQUENCE [LARGE SCALE GENOMIC DNA]</scope>
    <source>
        <strain evidence="11 12">DSM 7216</strain>
    </source>
</reference>
<keyword evidence="5 9" id="KW-0812">Transmembrane</keyword>
<name>A0A256F286_9HYPH</name>
<feature type="transmembrane region" description="Helical" evidence="9">
    <location>
        <begin position="279"/>
        <end position="301"/>
    </location>
</feature>
<evidence type="ECO:0000256" key="1">
    <source>
        <dbReference type="ARBA" id="ARBA00004429"/>
    </source>
</evidence>
<evidence type="ECO:0000256" key="2">
    <source>
        <dbReference type="ARBA" id="ARBA00009306"/>
    </source>
</evidence>
<dbReference type="PANTHER" id="PTHR43163:SF6">
    <property type="entry name" value="DIPEPTIDE TRANSPORT SYSTEM PERMEASE PROTEIN DPPB-RELATED"/>
    <property type="match status" value="1"/>
</dbReference>
<evidence type="ECO:0000259" key="10">
    <source>
        <dbReference type="PROSITE" id="PS50928"/>
    </source>
</evidence>
<dbReference type="GO" id="GO:0005886">
    <property type="term" value="C:plasma membrane"/>
    <property type="evidence" value="ECO:0007669"/>
    <property type="project" value="UniProtKB-SubCell"/>
</dbReference>
<evidence type="ECO:0000256" key="4">
    <source>
        <dbReference type="ARBA" id="ARBA00022475"/>
    </source>
</evidence>
<feature type="transmembrane region" description="Helical" evidence="9">
    <location>
        <begin position="98"/>
        <end position="121"/>
    </location>
</feature>
<evidence type="ECO:0000256" key="5">
    <source>
        <dbReference type="ARBA" id="ARBA00022692"/>
    </source>
</evidence>
<comment type="similarity">
    <text evidence="2 9">Belongs to the binding-protein-dependent transport system permease family.</text>
</comment>
<evidence type="ECO:0000256" key="6">
    <source>
        <dbReference type="ARBA" id="ARBA00022989"/>
    </source>
</evidence>
<keyword evidence="4" id="KW-1003">Cell membrane</keyword>
<dbReference type="Pfam" id="PF19300">
    <property type="entry name" value="BPD_transp_1_N"/>
    <property type="match status" value="1"/>
</dbReference>
<organism evidence="11 12">
    <name type="scientific">Brucella thiophenivorans</name>
    <dbReference type="NCBI Taxonomy" id="571255"/>
    <lineage>
        <taxon>Bacteria</taxon>
        <taxon>Pseudomonadati</taxon>
        <taxon>Pseudomonadota</taxon>
        <taxon>Alphaproteobacteria</taxon>
        <taxon>Hyphomicrobiales</taxon>
        <taxon>Brucellaceae</taxon>
        <taxon>Brucella/Ochrobactrum group</taxon>
        <taxon>Brucella</taxon>
    </lineage>
</organism>
<dbReference type="EMBL" id="NNRJ01000065">
    <property type="protein sequence ID" value="OYR08840.1"/>
    <property type="molecule type" value="Genomic_DNA"/>
</dbReference>
<dbReference type="Proteomes" id="UP000215590">
    <property type="component" value="Unassembled WGS sequence"/>
</dbReference>
<feature type="transmembrane region" description="Helical" evidence="9">
    <location>
        <begin position="175"/>
        <end position="195"/>
    </location>
</feature>
<evidence type="ECO:0000256" key="3">
    <source>
        <dbReference type="ARBA" id="ARBA00022448"/>
    </source>
</evidence>
<dbReference type="PANTHER" id="PTHR43163">
    <property type="entry name" value="DIPEPTIDE TRANSPORT SYSTEM PERMEASE PROTEIN DPPB-RELATED"/>
    <property type="match status" value="1"/>
</dbReference>
<feature type="transmembrane region" description="Helical" evidence="9">
    <location>
        <begin position="228"/>
        <end position="259"/>
    </location>
</feature>
<keyword evidence="12" id="KW-1185">Reference proteome</keyword>
<accession>A0A256F286</accession>
<gene>
    <name evidence="11" type="ORF">CEV31_3935</name>
</gene>
<dbReference type="Gene3D" id="1.10.3720.10">
    <property type="entry name" value="MetI-like"/>
    <property type="match status" value="1"/>
</dbReference>
<feature type="domain" description="ABC transmembrane type-1" evidence="10">
    <location>
        <begin position="94"/>
        <end position="302"/>
    </location>
</feature>
<evidence type="ECO:0000313" key="12">
    <source>
        <dbReference type="Proteomes" id="UP000215590"/>
    </source>
</evidence>
<evidence type="ECO:0000256" key="7">
    <source>
        <dbReference type="ARBA" id="ARBA00023136"/>
    </source>
</evidence>
<evidence type="ECO:0000256" key="9">
    <source>
        <dbReference type="RuleBase" id="RU363032"/>
    </source>
</evidence>
<proteinExistence type="inferred from homology"/>
<keyword evidence="6 9" id="KW-1133">Transmembrane helix</keyword>